<feature type="transmembrane region" description="Helical" evidence="6">
    <location>
        <begin position="20"/>
        <end position="40"/>
    </location>
</feature>
<organism evidence="7 8">
    <name type="scientific">Brumimicrobium oceani</name>
    <dbReference type="NCBI Taxonomy" id="2100725"/>
    <lineage>
        <taxon>Bacteria</taxon>
        <taxon>Pseudomonadati</taxon>
        <taxon>Bacteroidota</taxon>
        <taxon>Flavobacteriia</taxon>
        <taxon>Flavobacteriales</taxon>
        <taxon>Crocinitomicaceae</taxon>
        <taxon>Brumimicrobium</taxon>
    </lineage>
</organism>
<reference evidence="7 8" key="1">
    <citation type="submission" date="2018-05" db="EMBL/GenBank/DDBJ databases">
        <title>Brumimicrobium oceani sp. nov., isolated from coastal sediment.</title>
        <authorList>
            <person name="Kou Y."/>
        </authorList>
    </citation>
    <scope>NUCLEOTIDE SEQUENCE [LARGE SCALE GENOMIC DNA]</scope>
    <source>
        <strain evidence="7 8">C305</strain>
    </source>
</reference>
<comment type="caution">
    <text evidence="7">The sequence shown here is derived from an EMBL/GenBank/DDBJ whole genome shotgun (WGS) entry which is preliminary data.</text>
</comment>
<dbReference type="OrthoDB" id="9763003at2"/>
<protein>
    <submittedName>
        <fullName evidence="7">Sodium:phosphate symporter</fullName>
    </submittedName>
</protein>
<dbReference type="GO" id="GO:0005436">
    <property type="term" value="F:sodium:phosphate symporter activity"/>
    <property type="evidence" value="ECO:0007669"/>
    <property type="project" value="InterPro"/>
</dbReference>
<keyword evidence="4 6" id="KW-1133">Transmembrane helix</keyword>
<evidence type="ECO:0000256" key="4">
    <source>
        <dbReference type="ARBA" id="ARBA00022989"/>
    </source>
</evidence>
<feature type="transmembrane region" description="Helical" evidence="6">
    <location>
        <begin position="118"/>
        <end position="136"/>
    </location>
</feature>
<dbReference type="PANTHER" id="PTHR10010">
    <property type="entry name" value="SOLUTE CARRIER FAMILY 34 SODIUM PHOSPHATE , MEMBER 2-RELATED"/>
    <property type="match status" value="1"/>
</dbReference>
<sequence length="581" mass="64545">MLLALAWVFYRHPHVSEIAAGIAILLFGMIMLEDGFNAFVQGPMERLLKKMSQSVSRSFGFGLITTAILQSSGLISVVAISFLSAGLISLKSGIAVAFGANLGTTSTAWLVSTLGFKLDISSFAFPILAFGILFVLQKSAAVKGAGFAMAGLGFFFLGIDFMQTGFETYQDKFDLSSITYDGLLGVFVFAFIGILLTIVFQSGSAVIVLVLTMLQSAQLDYFNALALVVGANIGNVATMILGALNANTNGKRLAGAQVIFKVTAGLVSLLLIFQLADFVDFVSKHVGVDKENYAIKLSFFHTLFNLIGCILMMPILHYIIKFLKRLIPDKSEDNMEIAKAKFLNKSILKYPQTTIRALLDESRYLFEETTLTIVAKGLFIDPKAIRSEENIENIIADEDSEYDIDVEEMYYAKVKIIYGKIIKYATLSESEFALNPKTLSAFARVKDASRNQVLIIKNIRGLHKNVKLYMNSENEYIEEEYEKIRKFVAHTLRQIYILRKNPESVSTMMMIDEIREAASTRDLLLSGRFEYLIREHKISSVMASSLANDSSNVNEIVLKLIESAELLYIERNHLLKLAEEG</sequence>
<evidence type="ECO:0000313" key="7">
    <source>
        <dbReference type="EMBL" id="PWH84830.1"/>
    </source>
</evidence>
<dbReference type="EMBL" id="QFRJ01000011">
    <property type="protein sequence ID" value="PWH84830.1"/>
    <property type="molecule type" value="Genomic_DNA"/>
</dbReference>
<dbReference type="Proteomes" id="UP000245370">
    <property type="component" value="Unassembled WGS sequence"/>
</dbReference>
<keyword evidence="8" id="KW-1185">Reference proteome</keyword>
<keyword evidence="5 6" id="KW-0472">Membrane</keyword>
<comment type="subcellular location">
    <subcellularLocation>
        <location evidence="1">Cell membrane</location>
        <topology evidence="1">Multi-pass membrane protein</topology>
    </subcellularLocation>
</comment>
<gene>
    <name evidence="7" type="ORF">DIT68_12470</name>
</gene>
<proteinExistence type="predicted"/>
<feature type="transmembrane region" description="Helical" evidence="6">
    <location>
        <begin position="299"/>
        <end position="320"/>
    </location>
</feature>
<evidence type="ECO:0000313" key="8">
    <source>
        <dbReference type="Proteomes" id="UP000245370"/>
    </source>
</evidence>
<name>A0A2U2XAQ0_9FLAO</name>
<accession>A0A2U2XAQ0</accession>
<evidence type="ECO:0000256" key="3">
    <source>
        <dbReference type="ARBA" id="ARBA00022692"/>
    </source>
</evidence>
<dbReference type="AlphaFoldDB" id="A0A2U2XAQ0"/>
<dbReference type="GO" id="GO:0005886">
    <property type="term" value="C:plasma membrane"/>
    <property type="evidence" value="ECO:0007669"/>
    <property type="project" value="UniProtKB-SubCell"/>
</dbReference>
<evidence type="ECO:0000256" key="1">
    <source>
        <dbReference type="ARBA" id="ARBA00004651"/>
    </source>
</evidence>
<feature type="transmembrane region" description="Helical" evidence="6">
    <location>
        <begin position="258"/>
        <end position="279"/>
    </location>
</feature>
<feature type="transmembrane region" description="Helical" evidence="6">
    <location>
        <begin position="224"/>
        <end position="246"/>
    </location>
</feature>
<dbReference type="PANTHER" id="PTHR10010:SF46">
    <property type="entry name" value="SODIUM-DEPENDENT PHOSPHATE TRANSPORT PROTEIN 2B"/>
    <property type="match status" value="1"/>
</dbReference>
<dbReference type="NCBIfam" id="NF037997">
    <property type="entry name" value="Na_Pi_symport"/>
    <property type="match status" value="1"/>
</dbReference>
<evidence type="ECO:0000256" key="2">
    <source>
        <dbReference type="ARBA" id="ARBA00022475"/>
    </source>
</evidence>
<keyword evidence="3 6" id="KW-0812">Transmembrane</keyword>
<dbReference type="Pfam" id="PF02690">
    <property type="entry name" value="Na_Pi_cotrans"/>
    <property type="match status" value="2"/>
</dbReference>
<dbReference type="InterPro" id="IPR003841">
    <property type="entry name" value="Na/Pi_transpt"/>
</dbReference>
<dbReference type="GO" id="GO:0044341">
    <property type="term" value="P:sodium-dependent phosphate transport"/>
    <property type="evidence" value="ECO:0007669"/>
    <property type="project" value="InterPro"/>
</dbReference>
<feature type="transmembrane region" description="Helical" evidence="6">
    <location>
        <begin position="61"/>
        <end position="88"/>
    </location>
</feature>
<feature type="transmembrane region" description="Helical" evidence="6">
    <location>
        <begin position="142"/>
        <end position="162"/>
    </location>
</feature>
<reference evidence="7 8" key="2">
    <citation type="submission" date="2018-05" db="EMBL/GenBank/DDBJ databases">
        <authorList>
            <person name="Lanie J.A."/>
            <person name="Ng W.-L."/>
            <person name="Kazmierczak K.M."/>
            <person name="Andrzejewski T.M."/>
            <person name="Davidsen T.M."/>
            <person name="Wayne K.J."/>
            <person name="Tettelin H."/>
            <person name="Glass J.I."/>
            <person name="Rusch D."/>
            <person name="Podicherti R."/>
            <person name="Tsui H.-C.T."/>
            <person name="Winkler M.E."/>
        </authorList>
    </citation>
    <scope>NUCLEOTIDE SEQUENCE [LARGE SCALE GENOMIC DNA]</scope>
    <source>
        <strain evidence="7 8">C305</strain>
    </source>
</reference>
<evidence type="ECO:0000256" key="6">
    <source>
        <dbReference type="SAM" id="Phobius"/>
    </source>
</evidence>
<feature type="transmembrane region" description="Helical" evidence="6">
    <location>
        <begin position="183"/>
        <end position="212"/>
    </location>
</feature>
<keyword evidence="2" id="KW-1003">Cell membrane</keyword>
<evidence type="ECO:0000256" key="5">
    <source>
        <dbReference type="ARBA" id="ARBA00023136"/>
    </source>
</evidence>